<proteinExistence type="predicted"/>
<dbReference type="InterPro" id="IPR014284">
    <property type="entry name" value="RNA_pol_sigma-70_dom"/>
</dbReference>
<feature type="domain" description="RNA polymerase sigma-70" evidence="6">
    <location>
        <begin position="90"/>
        <end position="103"/>
    </location>
</feature>
<dbReference type="PROSITE" id="PS00715">
    <property type="entry name" value="SIGMA70_1"/>
    <property type="match status" value="1"/>
</dbReference>
<organism evidence="7 8">
    <name type="scientific">Streptomyces silvisoli</name>
    <dbReference type="NCBI Taxonomy" id="3034235"/>
    <lineage>
        <taxon>Bacteria</taxon>
        <taxon>Bacillati</taxon>
        <taxon>Actinomycetota</taxon>
        <taxon>Actinomycetes</taxon>
        <taxon>Kitasatosporales</taxon>
        <taxon>Streptomycetaceae</taxon>
        <taxon>Streptomyces</taxon>
    </lineage>
</organism>
<keyword evidence="1" id="KW-0805">Transcription regulation</keyword>
<reference evidence="7 8" key="1">
    <citation type="submission" date="2023-03" db="EMBL/GenBank/DDBJ databases">
        <title>Draft genome sequence of Streptomyces sp. RB6PN23 isolated from peat swamp forest in Thailand.</title>
        <authorList>
            <person name="Klaysubun C."/>
            <person name="Duangmal K."/>
        </authorList>
    </citation>
    <scope>NUCLEOTIDE SEQUENCE [LARGE SCALE GENOMIC DNA]</scope>
    <source>
        <strain evidence="7 8">RB6PN23</strain>
    </source>
</reference>
<evidence type="ECO:0000256" key="3">
    <source>
        <dbReference type="ARBA" id="ARBA00023125"/>
    </source>
</evidence>
<dbReference type="NCBIfam" id="TIGR02937">
    <property type="entry name" value="sigma70-ECF"/>
    <property type="match status" value="1"/>
</dbReference>
<keyword evidence="4" id="KW-0804">Transcription</keyword>
<evidence type="ECO:0000313" key="8">
    <source>
        <dbReference type="Proteomes" id="UP001216579"/>
    </source>
</evidence>
<comment type="caution">
    <text evidence="7">The sequence shown here is derived from an EMBL/GenBank/DDBJ whole genome shotgun (WGS) entry which is preliminary data.</text>
</comment>
<dbReference type="CDD" id="cd06171">
    <property type="entry name" value="Sigma70_r4"/>
    <property type="match status" value="1"/>
</dbReference>
<evidence type="ECO:0000256" key="2">
    <source>
        <dbReference type="ARBA" id="ARBA00023082"/>
    </source>
</evidence>
<dbReference type="PRINTS" id="PR00046">
    <property type="entry name" value="SIGMA70FCT"/>
</dbReference>
<dbReference type="EMBL" id="JARJBC010000005">
    <property type="protein sequence ID" value="MDF3289807.1"/>
    <property type="molecule type" value="Genomic_DNA"/>
</dbReference>
<name>A0ABT5ZJ23_9ACTN</name>
<dbReference type="InterPro" id="IPR014322">
    <property type="entry name" value="RNA_pol_sigma-B/F/G"/>
</dbReference>
<protein>
    <submittedName>
        <fullName evidence="7">RNA polymerase sigma factor SigF</fullName>
    </submittedName>
</protein>
<dbReference type="PANTHER" id="PTHR30385">
    <property type="entry name" value="SIGMA FACTOR F FLAGELLAR"/>
    <property type="match status" value="1"/>
</dbReference>
<dbReference type="InterPro" id="IPR013325">
    <property type="entry name" value="RNA_pol_sigma_r2"/>
</dbReference>
<accession>A0ABT5ZJ23</accession>
<dbReference type="NCBIfam" id="TIGR02980">
    <property type="entry name" value="SigBFG"/>
    <property type="match status" value="1"/>
</dbReference>
<keyword evidence="8" id="KW-1185">Reference proteome</keyword>
<dbReference type="SUPFAM" id="SSF88659">
    <property type="entry name" value="Sigma3 and sigma4 domains of RNA polymerase sigma factors"/>
    <property type="match status" value="2"/>
</dbReference>
<dbReference type="PANTHER" id="PTHR30385:SF4">
    <property type="entry name" value="RNA POLYMERASE SIGMA-E FACTOR"/>
    <property type="match status" value="1"/>
</dbReference>
<sequence length="288" mass="31926">MSGQLAEKAVPETAVERESTPEQLTTLLAEGKADPSELREVSRVMFARLAVLEEGTQEYQYVRNSLIELNMALVRFAAKRFSNRADQMEDVLQVGTIGLIKAVDRFDPDYGVEFITFALPTIVGEMKRFFRDTSWSVRVPRRLQELRIDMAKASDALAAQLDRTPTVAELAERLGITEEEVLEAQIAANAYTASSIDAEASAEEDEGTSWVHRLGYEDPALEGVENLTALKPLIARLPERERTILAMRFGADMTQAAIGAELGLSQMHISRLLARTLKMLRSQLLAGA</sequence>
<evidence type="ECO:0000256" key="1">
    <source>
        <dbReference type="ARBA" id="ARBA00023015"/>
    </source>
</evidence>
<dbReference type="RefSeq" id="WP_276093312.1">
    <property type="nucleotide sequence ID" value="NZ_JARJBC010000005.1"/>
</dbReference>
<dbReference type="InterPro" id="IPR007627">
    <property type="entry name" value="RNA_pol_sigma70_r2"/>
</dbReference>
<dbReference type="Proteomes" id="UP001216579">
    <property type="component" value="Unassembled WGS sequence"/>
</dbReference>
<dbReference type="SUPFAM" id="SSF88946">
    <property type="entry name" value="Sigma2 domain of RNA polymerase sigma factors"/>
    <property type="match status" value="1"/>
</dbReference>
<dbReference type="InterPro" id="IPR013324">
    <property type="entry name" value="RNA_pol_sigma_r3/r4-like"/>
</dbReference>
<dbReference type="Gene3D" id="1.10.10.10">
    <property type="entry name" value="Winged helix-like DNA-binding domain superfamily/Winged helix DNA-binding domain"/>
    <property type="match status" value="2"/>
</dbReference>
<evidence type="ECO:0000256" key="4">
    <source>
        <dbReference type="ARBA" id="ARBA00023163"/>
    </source>
</evidence>
<keyword evidence="2" id="KW-0731">Sigma factor</keyword>
<dbReference type="InterPro" id="IPR036388">
    <property type="entry name" value="WH-like_DNA-bd_sf"/>
</dbReference>
<keyword evidence="3" id="KW-0238">DNA-binding</keyword>
<feature type="region of interest" description="Disordered" evidence="5">
    <location>
        <begin position="1"/>
        <end position="21"/>
    </location>
</feature>
<dbReference type="Pfam" id="PF04539">
    <property type="entry name" value="Sigma70_r3"/>
    <property type="match status" value="1"/>
</dbReference>
<dbReference type="Gene3D" id="1.20.120.1810">
    <property type="match status" value="1"/>
</dbReference>
<evidence type="ECO:0000313" key="7">
    <source>
        <dbReference type="EMBL" id="MDF3289807.1"/>
    </source>
</evidence>
<gene>
    <name evidence="7" type="ORF">P3G67_11270</name>
</gene>
<evidence type="ECO:0000259" key="6">
    <source>
        <dbReference type="PROSITE" id="PS00715"/>
    </source>
</evidence>
<dbReference type="InterPro" id="IPR007624">
    <property type="entry name" value="RNA_pol_sigma70_r3"/>
</dbReference>
<dbReference type="Pfam" id="PF04545">
    <property type="entry name" value="Sigma70_r4"/>
    <property type="match status" value="1"/>
</dbReference>
<dbReference type="InterPro" id="IPR000943">
    <property type="entry name" value="RNA_pol_sigma70"/>
</dbReference>
<dbReference type="Pfam" id="PF04542">
    <property type="entry name" value="Sigma70_r2"/>
    <property type="match status" value="1"/>
</dbReference>
<evidence type="ECO:0000256" key="5">
    <source>
        <dbReference type="SAM" id="MobiDB-lite"/>
    </source>
</evidence>
<dbReference type="InterPro" id="IPR007630">
    <property type="entry name" value="RNA_pol_sigma70_r4"/>
</dbReference>